<sequence>MTITIHYKNDQQQCVSTTNWENVPSAALLKWMDVVNPTAEEKKLITERFALIERHIEESVYLMSRPKFILNEQQQSTYVLLHAIDDHNFSAHPMSIHVNKQWMITIHRTELDAINQLQNAWQQQQLDIKSTDDLALQLIDIITKNYFRFIDEVEDRVFSFENQNVDRTNNKKLMDDVYDIRSEIIKLKRVLIPMEQLLAQVVDEDMYTIAQQQRWLFKHIHSRLQHQRDTLISCEQITDDIKDNNESYRSNRINRVMNVLTIISSIFFPLSFLTGWYGMNFKYMPELNWHYSYFAFIGISLIVTITLILFFKKKDWL</sequence>
<accession>A0A4Q9WDU2</accession>
<evidence type="ECO:0000256" key="6">
    <source>
        <dbReference type="ARBA" id="ARBA00022842"/>
    </source>
</evidence>
<keyword evidence="4" id="KW-1003">Cell membrane</keyword>
<evidence type="ECO:0000313" key="13">
    <source>
        <dbReference type="EMBL" id="TBW73601.1"/>
    </source>
</evidence>
<dbReference type="GO" id="GO:0005886">
    <property type="term" value="C:plasma membrane"/>
    <property type="evidence" value="ECO:0007669"/>
    <property type="project" value="UniProtKB-SubCell"/>
</dbReference>
<keyword evidence="6" id="KW-0460">Magnesium</keyword>
<dbReference type="Proteomes" id="UP000293637">
    <property type="component" value="Unassembled WGS sequence"/>
</dbReference>
<dbReference type="InterPro" id="IPR045863">
    <property type="entry name" value="CorA_TM1_TM2"/>
</dbReference>
<evidence type="ECO:0000256" key="4">
    <source>
        <dbReference type="ARBA" id="ARBA00022475"/>
    </source>
</evidence>
<reference evidence="13 14" key="1">
    <citation type="journal article" date="2019" name="Sci. Transl. Med.">
        <title>Quorum sensing between bacterial species on the skin protects against epidermal injury in atopic dermatitis.</title>
        <authorList>
            <person name="Williams M.R."/>
        </authorList>
    </citation>
    <scope>NUCLEOTIDE SEQUENCE [LARGE SCALE GENOMIC DNA]</scope>
    <source>
        <strain evidence="13 14">E7</strain>
    </source>
</reference>
<evidence type="ECO:0000313" key="14">
    <source>
        <dbReference type="Proteomes" id="UP000293637"/>
    </source>
</evidence>
<comment type="subcellular location">
    <subcellularLocation>
        <location evidence="1">Cell membrane</location>
        <topology evidence="1">Multi-pass membrane protein</topology>
    </subcellularLocation>
</comment>
<evidence type="ECO:0000256" key="7">
    <source>
        <dbReference type="ARBA" id="ARBA00022989"/>
    </source>
</evidence>
<evidence type="ECO:0000256" key="1">
    <source>
        <dbReference type="ARBA" id="ARBA00004651"/>
    </source>
</evidence>
<dbReference type="SUPFAM" id="SSF143865">
    <property type="entry name" value="CorA soluble domain-like"/>
    <property type="match status" value="1"/>
</dbReference>
<comment type="catalytic activity">
    <reaction evidence="10">
        <text>Mg(2+)(in) = Mg(2+)(out)</text>
        <dbReference type="Rhea" id="RHEA:29827"/>
        <dbReference type="ChEBI" id="CHEBI:18420"/>
    </reaction>
</comment>
<dbReference type="CDD" id="cd12831">
    <property type="entry name" value="TmCorA-like_u2"/>
    <property type="match status" value="1"/>
</dbReference>
<keyword evidence="7 12" id="KW-1133">Transmembrane helix</keyword>
<dbReference type="SUPFAM" id="SSF144083">
    <property type="entry name" value="Magnesium transport protein CorA, transmembrane region"/>
    <property type="match status" value="1"/>
</dbReference>
<dbReference type="RefSeq" id="WP_002492372.1">
    <property type="nucleotide sequence ID" value="NZ_AP021848.1"/>
</dbReference>
<organism evidence="13 14">
    <name type="scientific">Staphylococcus lugdunensis</name>
    <dbReference type="NCBI Taxonomy" id="28035"/>
    <lineage>
        <taxon>Bacteria</taxon>
        <taxon>Bacillati</taxon>
        <taxon>Bacillota</taxon>
        <taxon>Bacilli</taxon>
        <taxon>Bacillales</taxon>
        <taxon>Staphylococcaceae</taxon>
        <taxon>Staphylococcus</taxon>
    </lineage>
</organism>
<protein>
    <submittedName>
        <fullName evidence="13">Magnesium transporter CorA</fullName>
    </submittedName>
</protein>
<keyword evidence="5 12" id="KW-0812">Transmembrane</keyword>
<dbReference type="PANTHER" id="PTHR46494">
    <property type="entry name" value="CORA FAMILY METAL ION TRANSPORTER (EUROFUNG)"/>
    <property type="match status" value="1"/>
</dbReference>
<dbReference type="Pfam" id="PF01544">
    <property type="entry name" value="CorA"/>
    <property type="match status" value="1"/>
</dbReference>
<evidence type="ECO:0000256" key="2">
    <source>
        <dbReference type="ARBA" id="ARBA00009765"/>
    </source>
</evidence>
<dbReference type="InterPro" id="IPR045861">
    <property type="entry name" value="CorA_cytoplasmic_dom"/>
</dbReference>
<evidence type="ECO:0000256" key="12">
    <source>
        <dbReference type="SAM" id="Phobius"/>
    </source>
</evidence>
<dbReference type="FunFam" id="1.20.58.340:FF:000004">
    <property type="entry name" value="Magnesium transport protein CorA"/>
    <property type="match status" value="1"/>
</dbReference>
<dbReference type="AlphaFoldDB" id="A0A4Q9WDU2"/>
<dbReference type="Gene3D" id="3.30.460.20">
    <property type="entry name" value="CorA soluble domain-like"/>
    <property type="match status" value="1"/>
</dbReference>
<dbReference type="PANTHER" id="PTHR46494:SF1">
    <property type="entry name" value="CORA FAMILY METAL ION TRANSPORTER (EUROFUNG)"/>
    <property type="match status" value="1"/>
</dbReference>
<gene>
    <name evidence="13" type="ORF">EQ812_02005</name>
</gene>
<keyword evidence="3" id="KW-0813">Transport</keyword>
<dbReference type="GeneID" id="58091153"/>
<name>A0A4Q9WDU2_STALU</name>
<proteinExistence type="inferred from homology"/>
<comment type="similarity">
    <text evidence="2">Belongs to the CorA metal ion transporter (MIT) (TC 1.A.35) family.</text>
</comment>
<keyword evidence="9 12" id="KW-0472">Membrane</keyword>
<evidence type="ECO:0000256" key="8">
    <source>
        <dbReference type="ARBA" id="ARBA00023065"/>
    </source>
</evidence>
<dbReference type="GO" id="GO:0015095">
    <property type="term" value="F:magnesium ion transmembrane transporter activity"/>
    <property type="evidence" value="ECO:0007669"/>
    <property type="project" value="TreeGrafter"/>
</dbReference>
<comment type="caution">
    <text evidence="13">The sequence shown here is derived from an EMBL/GenBank/DDBJ whole genome shotgun (WGS) entry which is preliminary data.</text>
</comment>
<evidence type="ECO:0000256" key="9">
    <source>
        <dbReference type="ARBA" id="ARBA00023136"/>
    </source>
</evidence>
<keyword evidence="8" id="KW-0406">Ion transport</keyword>
<dbReference type="GO" id="GO:0050897">
    <property type="term" value="F:cobalt ion binding"/>
    <property type="evidence" value="ECO:0007669"/>
    <property type="project" value="TreeGrafter"/>
</dbReference>
<dbReference type="InterPro" id="IPR002523">
    <property type="entry name" value="MgTranspt_CorA/ZnTranspt_ZntB"/>
</dbReference>
<evidence type="ECO:0000256" key="11">
    <source>
        <dbReference type="ARBA" id="ARBA00045497"/>
    </source>
</evidence>
<evidence type="ECO:0000256" key="3">
    <source>
        <dbReference type="ARBA" id="ARBA00022448"/>
    </source>
</evidence>
<dbReference type="GO" id="GO:0000287">
    <property type="term" value="F:magnesium ion binding"/>
    <property type="evidence" value="ECO:0007669"/>
    <property type="project" value="TreeGrafter"/>
</dbReference>
<dbReference type="EMBL" id="SCHB01000001">
    <property type="protein sequence ID" value="TBW73601.1"/>
    <property type="molecule type" value="Genomic_DNA"/>
</dbReference>
<dbReference type="GO" id="GO:0015087">
    <property type="term" value="F:cobalt ion transmembrane transporter activity"/>
    <property type="evidence" value="ECO:0007669"/>
    <property type="project" value="TreeGrafter"/>
</dbReference>
<dbReference type="Gene3D" id="1.20.58.340">
    <property type="entry name" value="Magnesium transport protein CorA, transmembrane region"/>
    <property type="match status" value="2"/>
</dbReference>
<comment type="function">
    <text evidence="11">Mediates influx of magnesium ions. Alternates between open and closed states. Activated by low cytoplasmic Mg(2+) levels. Inactive when cytoplasmic Mg(2+) levels are high.</text>
</comment>
<evidence type="ECO:0000256" key="10">
    <source>
        <dbReference type="ARBA" id="ARBA00034269"/>
    </source>
</evidence>
<evidence type="ECO:0000256" key="5">
    <source>
        <dbReference type="ARBA" id="ARBA00022692"/>
    </source>
</evidence>
<feature type="transmembrane region" description="Helical" evidence="12">
    <location>
        <begin position="291"/>
        <end position="311"/>
    </location>
</feature>
<feature type="transmembrane region" description="Helical" evidence="12">
    <location>
        <begin position="256"/>
        <end position="279"/>
    </location>
</feature>